<reference evidence="3 4" key="1">
    <citation type="submission" date="2021-01" db="EMBL/GenBank/DDBJ databases">
        <title>Genome sequence of Shewanella schlegeliana JCM 11561.</title>
        <authorList>
            <person name="Zhang H."/>
            <person name="Li C."/>
        </authorList>
    </citation>
    <scope>NUCLEOTIDE SEQUENCE [LARGE SCALE GENOMIC DNA]</scope>
    <source>
        <strain evidence="3 4">JCM 11561</strain>
    </source>
</reference>
<feature type="transmembrane region" description="Helical" evidence="1">
    <location>
        <begin position="12"/>
        <end position="32"/>
    </location>
</feature>
<keyword evidence="1" id="KW-1133">Transmembrane helix</keyword>
<keyword evidence="1" id="KW-0472">Membrane</keyword>
<protein>
    <submittedName>
        <fullName evidence="3">Protein disulfide oxidoreductase</fullName>
    </submittedName>
</protein>
<evidence type="ECO:0000259" key="2">
    <source>
        <dbReference type="PROSITE" id="PS51352"/>
    </source>
</evidence>
<evidence type="ECO:0000313" key="4">
    <source>
        <dbReference type="Proteomes" id="UP000604898"/>
    </source>
</evidence>
<accession>A0ABS1T0H3</accession>
<dbReference type="RefSeq" id="WP_202722533.1">
    <property type="nucleotide sequence ID" value="NZ_BPEX01000020.1"/>
</dbReference>
<dbReference type="EMBL" id="JAESVD010000008">
    <property type="protein sequence ID" value="MBL4914276.1"/>
    <property type="molecule type" value="Genomic_DNA"/>
</dbReference>
<dbReference type="PANTHER" id="PTHR42852:SF17">
    <property type="entry name" value="THIOREDOXIN-LIKE PROTEIN HI_1115"/>
    <property type="match status" value="1"/>
</dbReference>
<dbReference type="PROSITE" id="PS51352">
    <property type="entry name" value="THIOREDOXIN_2"/>
    <property type="match status" value="1"/>
</dbReference>
<dbReference type="InterPro" id="IPR036249">
    <property type="entry name" value="Thioredoxin-like_sf"/>
</dbReference>
<dbReference type="InterPro" id="IPR050553">
    <property type="entry name" value="Thioredoxin_ResA/DsbE_sf"/>
</dbReference>
<dbReference type="Proteomes" id="UP000604898">
    <property type="component" value="Unassembled WGS sequence"/>
</dbReference>
<name>A0ABS1T0H3_9GAMM</name>
<dbReference type="SUPFAM" id="SSF52833">
    <property type="entry name" value="Thioredoxin-like"/>
    <property type="match status" value="1"/>
</dbReference>
<evidence type="ECO:0000256" key="1">
    <source>
        <dbReference type="SAM" id="Phobius"/>
    </source>
</evidence>
<dbReference type="InterPro" id="IPR000866">
    <property type="entry name" value="AhpC/TSA"/>
</dbReference>
<dbReference type="PROSITE" id="PS51257">
    <property type="entry name" value="PROKAR_LIPOPROTEIN"/>
    <property type="match status" value="1"/>
</dbReference>
<dbReference type="CDD" id="cd03011">
    <property type="entry name" value="TlpA_like_ScsD_MtbDsbE"/>
    <property type="match status" value="1"/>
</dbReference>
<comment type="caution">
    <text evidence="3">The sequence shown here is derived from an EMBL/GenBank/DDBJ whole genome shotgun (WGS) entry which is preliminary data.</text>
</comment>
<dbReference type="InterPro" id="IPR013766">
    <property type="entry name" value="Thioredoxin_domain"/>
</dbReference>
<keyword evidence="1" id="KW-0812">Transmembrane</keyword>
<gene>
    <name evidence="3" type="ORF">JMA39_14300</name>
</gene>
<dbReference type="Pfam" id="PF00578">
    <property type="entry name" value="AhpC-TSA"/>
    <property type="match status" value="1"/>
</dbReference>
<feature type="domain" description="Thioredoxin" evidence="2">
    <location>
        <begin position="40"/>
        <end position="172"/>
    </location>
</feature>
<organism evidence="3 4">
    <name type="scientific">Shewanella schlegeliana</name>
    <dbReference type="NCBI Taxonomy" id="190308"/>
    <lineage>
        <taxon>Bacteria</taxon>
        <taxon>Pseudomonadati</taxon>
        <taxon>Pseudomonadota</taxon>
        <taxon>Gammaproteobacteria</taxon>
        <taxon>Alteromonadales</taxon>
        <taxon>Shewanellaceae</taxon>
        <taxon>Shewanella</taxon>
    </lineage>
</organism>
<keyword evidence="4" id="KW-1185">Reference proteome</keyword>
<dbReference type="PANTHER" id="PTHR42852">
    <property type="entry name" value="THIOL:DISULFIDE INTERCHANGE PROTEIN DSBE"/>
    <property type="match status" value="1"/>
</dbReference>
<sequence>MTEKQPTFKQRLGYWLKQLLILLVLVSCVAWVMDKWRSRNLEVDNFPAISGVAIGGEKIDVSILSANEPVLVYFWGTWCPVCRSVSPSVESISASFPVVSVAIASGSNNEIGEYMQEYGYHFPVINDADNRSASDWSVHVTPTLMIIKEGKVVSYTTGFTSLPGIWWRMLLA</sequence>
<evidence type="ECO:0000313" key="3">
    <source>
        <dbReference type="EMBL" id="MBL4914276.1"/>
    </source>
</evidence>
<proteinExistence type="predicted"/>
<dbReference type="Gene3D" id="3.40.30.10">
    <property type="entry name" value="Glutaredoxin"/>
    <property type="match status" value="1"/>
</dbReference>